<keyword evidence="2" id="KW-1185">Reference proteome</keyword>
<dbReference type="Proteomes" id="UP000244334">
    <property type="component" value="Unassembled WGS sequence"/>
</dbReference>
<comment type="caution">
    <text evidence="1">The sequence shown here is derived from an EMBL/GenBank/DDBJ whole genome shotgun (WGS) entry which is preliminary data.</text>
</comment>
<dbReference type="EMBL" id="LJAM02000173">
    <property type="protein sequence ID" value="RAP71257.1"/>
    <property type="molecule type" value="Genomic_DNA"/>
</dbReference>
<evidence type="ECO:0000313" key="1">
    <source>
        <dbReference type="EMBL" id="RAP71257.1"/>
    </source>
</evidence>
<name>A0A328TKW8_9GAMM</name>
<accession>A0A328TKW8</accession>
<dbReference type="AlphaFoldDB" id="A0A328TKW8"/>
<organism evidence="1 2">
    <name type="scientific">Candidatus Erwinia dacicola</name>
    <dbReference type="NCBI Taxonomy" id="252393"/>
    <lineage>
        <taxon>Bacteria</taxon>
        <taxon>Pseudomonadati</taxon>
        <taxon>Pseudomonadota</taxon>
        <taxon>Gammaproteobacteria</taxon>
        <taxon>Enterobacterales</taxon>
        <taxon>Erwiniaceae</taxon>
        <taxon>Erwinia</taxon>
    </lineage>
</organism>
<protein>
    <submittedName>
        <fullName evidence="1">Sea35 domain protein</fullName>
    </submittedName>
</protein>
<reference evidence="1" key="1">
    <citation type="submission" date="2018-04" db="EMBL/GenBank/DDBJ databases">
        <title>Genomes of the Obligate Erwinia dacicola and Facultative Enterobacter sp. OLF Endosymbionts of the Olive Fruit fly, Bactrocera oleae.</title>
        <authorList>
            <person name="Estes A.M."/>
            <person name="Hearn D.J."/>
            <person name="Agarwal S."/>
            <person name="Pierson E.A."/>
            <person name="Dunning-Hotopp J.C."/>
        </authorList>
    </citation>
    <scope>NUCLEOTIDE SEQUENCE [LARGE SCALE GENOMIC DNA]</scope>
    <source>
        <strain evidence="1">Oroville</strain>
    </source>
</reference>
<proteinExistence type="predicted"/>
<sequence>MTLKMSTFKWVHVLLLQLNSGISLPSPDLCNSAILFKNNPQLL</sequence>
<gene>
    <name evidence="1" type="ORF">ACZ87_01934</name>
</gene>
<evidence type="ECO:0000313" key="2">
    <source>
        <dbReference type="Proteomes" id="UP000244334"/>
    </source>
</evidence>